<evidence type="ECO:0000256" key="6">
    <source>
        <dbReference type="ARBA" id="ARBA00022679"/>
    </source>
</evidence>
<evidence type="ECO:0000313" key="10">
    <source>
        <dbReference type="EMBL" id="QKC77527.1"/>
    </source>
</evidence>
<comment type="pathway">
    <text evidence="3 8">Carbohydrate biosynthesis; 3-deoxy-D-manno-octulosonate biosynthesis; 3-deoxy-D-manno-octulosonate from D-ribulose 5-phosphate: step 2/3.</text>
</comment>
<keyword evidence="6 8" id="KW-0808">Transferase</keyword>
<dbReference type="KEGG" id="merd:EB233_20145"/>
<dbReference type="Gene3D" id="3.20.20.70">
    <property type="entry name" value="Aldolase class I"/>
    <property type="match status" value="1"/>
</dbReference>
<dbReference type="GO" id="GO:0005737">
    <property type="term" value="C:cytoplasm"/>
    <property type="evidence" value="ECO:0007669"/>
    <property type="project" value="UniProtKB-SubCell"/>
</dbReference>
<dbReference type="EMBL" id="CP033361">
    <property type="protein sequence ID" value="QKC77527.1"/>
    <property type="molecule type" value="Genomic_DNA"/>
</dbReference>
<evidence type="ECO:0000259" key="9">
    <source>
        <dbReference type="Pfam" id="PF00793"/>
    </source>
</evidence>
<evidence type="ECO:0000256" key="7">
    <source>
        <dbReference type="ARBA" id="ARBA00049112"/>
    </source>
</evidence>
<dbReference type="SUPFAM" id="SSF51569">
    <property type="entry name" value="Aldolase"/>
    <property type="match status" value="1"/>
</dbReference>
<dbReference type="GO" id="GO:0008676">
    <property type="term" value="F:3-deoxy-8-phosphooctulonate synthase activity"/>
    <property type="evidence" value="ECO:0007669"/>
    <property type="project" value="UniProtKB-UniRule"/>
</dbReference>
<dbReference type="UniPathway" id="UPA00030"/>
<keyword evidence="11" id="KW-1185">Reference proteome</keyword>
<dbReference type="EC" id="2.5.1.55" evidence="8"/>
<proteinExistence type="inferred from homology"/>
<sequence length="286" mass="30258">MSKSQASNSMAPNSTVSVGNVVFDNKAALALIAGPCQFESRQHAFDMAGALKELTAKLGIGLVYKTSYDKANRTSLSATRGAGMDAALPVFDELRKEFSLPVLTDVHTEEQCAIVAPHVDVLQIPAFLSRQTDMLVAAARTGKVINVKKGQFLAPWDMKNVVAKITGSGNANVLTTERGASFGYNTLVSDMRALPVMAEIGAPVIFDATHSVQQPGGQGGSSGGERRFVETLARAAVAVGVAGVFIETHQDPDNSTSSDGPNMLPLKDMPALLERLMAFDRIAKGH</sequence>
<dbReference type="NCBIfam" id="TIGR01362">
    <property type="entry name" value="KDO8P_synth"/>
    <property type="match status" value="1"/>
</dbReference>
<evidence type="ECO:0000313" key="11">
    <source>
        <dbReference type="Proteomes" id="UP000503339"/>
    </source>
</evidence>
<evidence type="ECO:0000256" key="1">
    <source>
        <dbReference type="ARBA" id="ARBA00004496"/>
    </source>
</evidence>
<evidence type="ECO:0000256" key="8">
    <source>
        <dbReference type="HAMAP-Rule" id="MF_00056"/>
    </source>
</evidence>
<dbReference type="AlphaFoldDB" id="A0A6M7UNK9"/>
<name>A0A6M7UNK9_9HYPH</name>
<dbReference type="RefSeq" id="WP_027051819.1">
    <property type="nucleotide sequence ID" value="NZ_CP033361.1"/>
</dbReference>
<comment type="similarity">
    <text evidence="4 8">Belongs to the KdsA family.</text>
</comment>
<evidence type="ECO:0000256" key="2">
    <source>
        <dbReference type="ARBA" id="ARBA00004756"/>
    </source>
</evidence>
<dbReference type="PANTHER" id="PTHR21057">
    <property type="entry name" value="PHOSPHO-2-DEHYDRO-3-DEOXYHEPTONATE ALDOLASE"/>
    <property type="match status" value="1"/>
</dbReference>
<evidence type="ECO:0000256" key="3">
    <source>
        <dbReference type="ARBA" id="ARBA00004845"/>
    </source>
</evidence>
<dbReference type="GO" id="GO:0019294">
    <property type="term" value="P:keto-3-deoxy-D-manno-octulosonic acid biosynthetic process"/>
    <property type="evidence" value="ECO:0007669"/>
    <property type="project" value="UniProtKB-UniRule"/>
</dbReference>
<keyword evidence="5 8" id="KW-0963">Cytoplasm</keyword>
<accession>A0A6M7UNK9</accession>
<comment type="subcellular location">
    <subcellularLocation>
        <location evidence="1 8">Cytoplasm</location>
    </subcellularLocation>
</comment>
<feature type="domain" description="DAHP synthetase I/KDSA" evidence="9">
    <location>
        <begin position="24"/>
        <end position="273"/>
    </location>
</feature>
<dbReference type="Proteomes" id="UP000503339">
    <property type="component" value="Chromosome"/>
</dbReference>
<dbReference type="Pfam" id="PF00793">
    <property type="entry name" value="DAHP_synth_1"/>
    <property type="match status" value="1"/>
</dbReference>
<evidence type="ECO:0000256" key="5">
    <source>
        <dbReference type="ARBA" id="ARBA00022490"/>
    </source>
</evidence>
<reference evidence="10 11" key="1">
    <citation type="submission" date="2018-10" db="EMBL/GenBank/DDBJ databases">
        <authorList>
            <person name="Perry B.J."/>
            <person name="Sullivan J.T."/>
            <person name="Murphy R.J.T."/>
            <person name="Ramsay J.P."/>
            <person name="Ronson C.W."/>
        </authorList>
    </citation>
    <scope>NUCLEOTIDE SEQUENCE [LARGE SCALE GENOMIC DNA]</scope>
    <source>
        <strain evidence="10 11">NZP2014</strain>
    </source>
</reference>
<keyword evidence="8" id="KW-0448">Lipopolysaccharide biosynthesis</keyword>
<organism evidence="10 11">
    <name type="scientific">Mesorhizobium erdmanii</name>
    <dbReference type="NCBI Taxonomy" id="1777866"/>
    <lineage>
        <taxon>Bacteria</taxon>
        <taxon>Pseudomonadati</taxon>
        <taxon>Pseudomonadota</taxon>
        <taxon>Alphaproteobacteria</taxon>
        <taxon>Hyphomicrobiales</taxon>
        <taxon>Phyllobacteriaceae</taxon>
        <taxon>Mesorhizobium</taxon>
    </lineage>
</organism>
<dbReference type="InterPro" id="IPR006218">
    <property type="entry name" value="DAHP1/KDSA"/>
</dbReference>
<dbReference type="NCBIfam" id="NF003543">
    <property type="entry name" value="PRK05198.1"/>
    <property type="match status" value="1"/>
</dbReference>
<comment type="catalytic activity">
    <reaction evidence="7 8">
        <text>D-arabinose 5-phosphate + phosphoenolpyruvate + H2O = 3-deoxy-alpha-D-manno-2-octulosonate-8-phosphate + phosphate</text>
        <dbReference type="Rhea" id="RHEA:14053"/>
        <dbReference type="ChEBI" id="CHEBI:15377"/>
        <dbReference type="ChEBI" id="CHEBI:43474"/>
        <dbReference type="ChEBI" id="CHEBI:57693"/>
        <dbReference type="ChEBI" id="CHEBI:58702"/>
        <dbReference type="ChEBI" id="CHEBI:85985"/>
        <dbReference type="EC" id="2.5.1.55"/>
    </reaction>
</comment>
<evidence type="ECO:0000256" key="4">
    <source>
        <dbReference type="ARBA" id="ARBA00010499"/>
    </source>
</evidence>
<gene>
    <name evidence="8" type="primary">kdsA</name>
    <name evidence="10" type="ORF">EB233_20145</name>
</gene>
<dbReference type="InterPro" id="IPR006269">
    <property type="entry name" value="KDO8P_synthase"/>
</dbReference>
<dbReference type="InterPro" id="IPR013785">
    <property type="entry name" value="Aldolase_TIM"/>
</dbReference>
<comment type="pathway">
    <text evidence="2">Bacterial outer membrane biogenesis; lipopolysaccharide biosynthesis.</text>
</comment>
<protein>
    <recommendedName>
        <fullName evidence="8">2-dehydro-3-deoxyphosphooctonate aldolase</fullName>
        <ecNumber evidence="8">2.5.1.55</ecNumber>
    </recommendedName>
    <alternativeName>
        <fullName evidence="8">3-deoxy-D-manno-octulosonic acid 8-phosphate synthase</fullName>
    </alternativeName>
    <alternativeName>
        <fullName evidence="8">KDO-8-phosphate synthase</fullName>
        <shortName evidence="8">KDO 8-P synthase</shortName>
        <shortName evidence="8">KDOPS</shortName>
    </alternativeName>
    <alternativeName>
        <fullName evidence="8">Phospho-2-dehydro-3-deoxyoctonate aldolase</fullName>
    </alternativeName>
</protein>
<dbReference type="UniPathway" id="UPA00357">
    <property type="reaction ID" value="UER00474"/>
</dbReference>
<dbReference type="HAMAP" id="MF_00056">
    <property type="entry name" value="KDO8P_synth"/>
    <property type="match status" value="1"/>
</dbReference>